<dbReference type="AlphaFoldDB" id="A0A9P4TLN5"/>
<protein>
    <submittedName>
        <fullName evidence="1">Uncharacterized protein</fullName>
    </submittedName>
</protein>
<sequence length="262" mass="27734">MGLNSSASRASTTLASEGHTVIAAARKAADLEARVKSDSIPNTHVLHADLTSPDSLRAAATTTASLVPSGIDHLIINGAYISEANQVPTEFSDKPELFLSEFLKSAEVNVAGPLFAINAFLPLLRKGAEKRVTYVSSGLADLKESLTVGSTTTVPYSASKAAGNLVIARFAAELKEEGLTFLSIAPGVVATEMMLETSANMTGIEAEKMQGMFRGMAQKYPDWKGPVSTQESVDKVLKVVKGAKVEQSGLFLSYHGNTTEWV</sequence>
<dbReference type="GO" id="GO:0016616">
    <property type="term" value="F:oxidoreductase activity, acting on the CH-OH group of donors, NAD or NADP as acceptor"/>
    <property type="evidence" value="ECO:0007669"/>
    <property type="project" value="TreeGrafter"/>
</dbReference>
<keyword evidence="2" id="KW-1185">Reference proteome</keyword>
<dbReference type="Gene3D" id="3.40.50.720">
    <property type="entry name" value="NAD(P)-binding Rossmann-like Domain"/>
    <property type="match status" value="1"/>
</dbReference>
<reference evidence="1" key="1">
    <citation type="submission" date="2019-04" db="EMBL/GenBank/DDBJ databases">
        <title>Sequencing of skin fungus with MAO and IRED activity.</title>
        <authorList>
            <person name="Marsaioli A.J."/>
            <person name="Bonatto J.M.C."/>
            <person name="Reis Junior O."/>
        </authorList>
    </citation>
    <scope>NUCLEOTIDE SEQUENCE</scope>
    <source>
        <strain evidence="1">30M1</strain>
    </source>
</reference>
<accession>A0A9P4TLN5</accession>
<gene>
    <name evidence="1" type="ORF">E8E13_001462</name>
</gene>
<dbReference type="Pfam" id="PF00106">
    <property type="entry name" value="adh_short"/>
    <property type="match status" value="1"/>
</dbReference>
<dbReference type="SUPFAM" id="SSF51735">
    <property type="entry name" value="NAD(P)-binding Rossmann-fold domains"/>
    <property type="match status" value="1"/>
</dbReference>
<comment type="caution">
    <text evidence="1">The sequence shown here is derived from an EMBL/GenBank/DDBJ whole genome shotgun (WGS) entry which is preliminary data.</text>
</comment>
<dbReference type="EMBL" id="SWKU01000003">
    <property type="protein sequence ID" value="KAF3008407.1"/>
    <property type="molecule type" value="Genomic_DNA"/>
</dbReference>
<proteinExistence type="predicted"/>
<dbReference type="PANTHER" id="PTHR45458">
    <property type="entry name" value="SHORT-CHAIN DEHYDROGENASE/REDUCTASE SDR"/>
    <property type="match status" value="1"/>
</dbReference>
<evidence type="ECO:0000313" key="2">
    <source>
        <dbReference type="Proteomes" id="UP000801428"/>
    </source>
</evidence>
<organism evidence="1 2">
    <name type="scientific">Curvularia kusanoi</name>
    <name type="common">Cochliobolus kusanoi</name>
    <dbReference type="NCBI Taxonomy" id="90978"/>
    <lineage>
        <taxon>Eukaryota</taxon>
        <taxon>Fungi</taxon>
        <taxon>Dikarya</taxon>
        <taxon>Ascomycota</taxon>
        <taxon>Pezizomycotina</taxon>
        <taxon>Dothideomycetes</taxon>
        <taxon>Pleosporomycetidae</taxon>
        <taxon>Pleosporales</taxon>
        <taxon>Pleosporineae</taxon>
        <taxon>Pleosporaceae</taxon>
        <taxon>Curvularia</taxon>
    </lineage>
</organism>
<dbReference type="OrthoDB" id="7289984at2759"/>
<name>A0A9P4TLN5_CURKU</name>
<evidence type="ECO:0000313" key="1">
    <source>
        <dbReference type="EMBL" id="KAF3008407.1"/>
    </source>
</evidence>
<dbReference type="InterPro" id="IPR052184">
    <property type="entry name" value="SDR_enzymes"/>
</dbReference>
<dbReference type="InterPro" id="IPR002347">
    <property type="entry name" value="SDR_fam"/>
</dbReference>
<dbReference type="InterPro" id="IPR036291">
    <property type="entry name" value="NAD(P)-bd_dom_sf"/>
</dbReference>
<dbReference type="PANTHER" id="PTHR45458:SF3">
    <property type="entry name" value="CHAIN DEHYDROGENASE (ATSC), PUTATIVE-RELATED"/>
    <property type="match status" value="1"/>
</dbReference>
<dbReference type="Proteomes" id="UP000801428">
    <property type="component" value="Unassembled WGS sequence"/>
</dbReference>